<dbReference type="InterPro" id="IPR008490">
    <property type="entry name" value="Transposase_InsH_N"/>
</dbReference>
<dbReference type="Pfam" id="PF13586">
    <property type="entry name" value="DDE_Tnp_1_2"/>
    <property type="match status" value="1"/>
</dbReference>
<keyword evidence="2" id="KW-0472">Membrane</keyword>
<feature type="compositionally biased region" description="Low complexity" evidence="1">
    <location>
        <begin position="152"/>
        <end position="164"/>
    </location>
</feature>
<evidence type="ECO:0000259" key="4">
    <source>
        <dbReference type="Pfam" id="PF13586"/>
    </source>
</evidence>
<feature type="domain" description="Transposase InsH N-terminal" evidence="3">
    <location>
        <begin position="24"/>
        <end position="116"/>
    </location>
</feature>
<evidence type="ECO:0000256" key="1">
    <source>
        <dbReference type="SAM" id="MobiDB-lite"/>
    </source>
</evidence>
<dbReference type="Proteomes" id="UP000219335">
    <property type="component" value="Unassembled WGS sequence"/>
</dbReference>
<evidence type="ECO:0000259" key="3">
    <source>
        <dbReference type="Pfam" id="PF05598"/>
    </source>
</evidence>
<feature type="region of interest" description="Disordered" evidence="1">
    <location>
        <begin position="140"/>
        <end position="167"/>
    </location>
</feature>
<dbReference type="AlphaFoldDB" id="A0A286A3N2"/>
<accession>A0A286A3N2</accession>
<dbReference type="InterPro" id="IPR025668">
    <property type="entry name" value="Tnp_DDE_dom"/>
</dbReference>
<reference evidence="5 6" key="1">
    <citation type="submission" date="2017-09" db="EMBL/GenBank/DDBJ databases">
        <authorList>
            <person name="Ehlers B."/>
            <person name="Leendertz F.H."/>
        </authorList>
    </citation>
    <scope>NUCLEOTIDE SEQUENCE [LARGE SCALE GENOMIC DNA]</scope>
    <source>
        <strain evidence="5 6">Nm42</strain>
    </source>
</reference>
<dbReference type="PANTHER" id="PTHR33803">
    <property type="entry name" value="IS1478 TRANSPOSASE"/>
    <property type="match status" value="1"/>
</dbReference>
<keyword evidence="2" id="KW-0812">Transmembrane</keyword>
<keyword evidence="2" id="KW-1133">Transmembrane helix</keyword>
<gene>
    <name evidence="5" type="ORF">SAMN06297164_0601</name>
</gene>
<dbReference type="PANTHER" id="PTHR33803:SF3">
    <property type="entry name" value="BLL1974 PROTEIN"/>
    <property type="match status" value="1"/>
</dbReference>
<protein>
    <submittedName>
        <fullName evidence="5">Transposase DDE domain-containing protein</fullName>
    </submittedName>
</protein>
<dbReference type="EMBL" id="OCMU01000001">
    <property type="protein sequence ID" value="SOD16516.1"/>
    <property type="molecule type" value="Genomic_DNA"/>
</dbReference>
<feature type="domain" description="Transposase DDE" evidence="4">
    <location>
        <begin position="393"/>
        <end position="488"/>
    </location>
</feature>
<proteinExistence type="predicted"/>
<dbReference type="Pfam" id="PF05598">
    <property type="entry name" value="DUF772"/>
    <property type="match status" value="1"/>
</dbReference>
<evidence type="ECO:0000313" key="6">
    <source>
        <dbReference type="Proteomes" id="UP000219335"/>
    </source>
</evidence>
<name>A0A286A3N2_9PROT</name>
<dbReference type="NCBIfam" id="NF033578">
    <property type="entry name" value="transpos_IS5_1"/>
    <property type="match status" value="1"/>
</dbReference>
<feature type="transmembrane region" description="Helical" evidence="2">
    <location>
        <begin position="476"/>
        <end position="496"/>
    </location>
</feature>
<evidence type="ECO:0000256" key="2">
    <source>
        <dbReference type="SAM" id="Phobius"/>
    </source>
</evidence>
<dbReference type="InterPro" id="IPR047710">
    <property type="entry name" value="Transpos_IS5-like"/>
</dbReference>
<dbReference type="RefSeq" id="WP_097103774.1">
    <property type="nucleotide sequence ID" value="NZ_OCMU01000001.1"/>
</dbReference>
<organism evidence="5 6">
    <name type="scientific">Nitrosomonas ureae</name>
    <dbReference type="NCBI Taxonomy" id="44577"/>
    <lineage>
        <taxon>Bacteria</taxon>
        <taxon>Pseudomonadati</taxon>
        <taxon>Pseudomonadota</taxon>
        <taxon>Betaproteobacteria</taxon>
        <taxon>Nitrosomonadales</taxon>
        <taxon>Nitrosomonadaceae</taxon>
        <taxon>Nitrosomonas</taxon>
    </lineage>
</organism>
<sequence length="538" mass="61894">MIRYVSQKQLPLEGFDTPPGMILDPTNRWVKLRDCIPWDELSESYYKTLCSNLGRPAKDAGIVIGAVIIKHKLSVSDEETVEQIRENPYLQYFIGLKGFQAQAPFASSLLVEIRKRMGQTVFDEFHESIIETVEPRRTKKSFKASDDDNDGNDVSNSGDTGSNDAGTAMEADQSLADELPRNHGKLILDATVAEQAIRYPTDLGLLNEARELSERIIDELHAKSNRAQKKKPRTYREIARKAYLSLVKLRRPSSRKRRAGIRQQLQFLQRNLKHIEEMLTEYPHGTPIPIPNGLLRRYWVLPHLYQQQYEMYKTNTRRCDDRIVSISQPYIRPIIRGKQGRTVEFGAKISVSLTGKGLAHVDKLHWDAQHEGHDLEAQVEAYKKRYGYYPEVVIADTLYGSRDNRSYLARNHIRFAGKPLGRPPKITPENKDELMRMKAQRRPEYRERIPIEGKFGQGKYGYRLNNIRAKRADTSVAWINSIFLVMNLLILVRVFICLRNLAAKIASWVTKKSMPREIPFARACQFSSNRNAYLAAHI</sequence>
<evidence type="ECO:0000313" key="5">
    <source>
        <dbReference type="EMBL" id="SOD16516.1"/>
    </source>
</evidence>